<sequence>MLLRSPQTRSVDLGSIRLRLTAVGAINGKTPLNVKRWPAEQHAAVHLVGSSSGVWFLKMPLSDTHTVPSEVLALDLLQGSDVPVPTLVADAQPGASSGYLVRRTPGRTVHEDAEVALVPKSHRHRLSVGFIDTLAAIHVHKPAGYDRLPVASAADLLTRLGMELMTHGATPQELRLLELLERTRPPGQRASLVHGDYRLGNVVIDSERPEHILAVENWEFAQVGDPLTDLAIAATYWSTRPTSAVAARPAAHEGFPQFEDLVDRYAGSTGIDVEDLWWHRALAGLIVARRWRQSGTPGIKRRRSCRDTTAFCRNLIDDSLGLF</sequence>
<dbReference type="InterPro" id="IPR011009">
    <property type="entry name" value="Kinase-like_dom_sf"/>
</dbReference>
<dbReference type="Proteomes" id="UP001067235">
    <property type="component" value="Unassembled WGS sequence"/>
</dbReference>
<name>A0ABT4MRI1_GORRU</name>
<dbReference type="SUPFAM" id="SSF56112">
    <property type="entry name" value="Protein kinase-like (PK-like)"/>
    <property type="match status" value="1"/>
</dbReference>
<keyword evidence="3" id="KW-1185">Reference proteome</keyword>
<dbReference type="Pfam" id="PF01636">
    <property type="entry name" value="APH"/>
    <property type="match status" value="1"/>
</dbReference>
<proteinExistence type="predicted"/>
<comment type="caution">
    <text evidence="2">The sequence shown here is derived from an EMBL/GenBank/DDBJ whole genome shotgun (WGS) entry which is preliminary data.</text>
</comment>
<dbReference type="EMBL" id="JAPWIE010000001">
    <property type="protein sequence ID" value="MCZ4548636.1"/>
    <property type="molecule type" value="Genomic_DNA"/>
</dbReference>
<feature type="domain" description="Aminoglycoside phosphotransferase" evidence="1">
    <location>
        <begin position="45"/>
        <end position="252"/>
    </location>
</feature>
<evidence type="ECO:0000313" key="3">
    <source>
        <dbReference type="Proteomes" id="UP001067235"/>
    </source>
</evidence>
<protein>
    <submittedName>
        <fullName evidence="2">Phosphotransferase</fullName>
    </submittedName>
</protein>
<evidence type="ECO:0000259" key="1">
    <source>
        <dbReference type="Pfam" id="PF01636"/>
    </source>
</evidence>
<dbReference type="InterPro" id="IPR051678">
    <property type="entry name" value="AGP_Transferase"/>
</dbReference>
<accession>A0ABT4MRI1</accession>
<dbReference type="PANTHER" id="PTHR21310:SF40">
    <property type="entry name" value="AMINOGLYCOSIDE PHOSPHOTRANSFERASE DOMAIN-CONTAINING PROTEIN-RELATED"/>
    <property type="match status" value="1"/>
</dbReference>
<dbReference type="Gene3D" id="3.90.1200.10">
    <property type="match status" value="1"/>
</dbReference>
<reference evidence="2" key="1">
    <citation type="submission" date="2022-12" db="EMBL/GenBank/DDBJ databases">
        <authorList>
            <person name="Krivoruchko A.V."/>
            <person name="Elkin A."/>
        </authorList>
    </citation>
    <scope>NUCLEOTIDE SEQUENCE</scope>
    <source>
        <strain evidence="2">IEGM 1388</strain>
    </source>
</reference>
<gene>
    <name evidence="2" type="ORF">O4213_01485</name>
</gene>
<dbReference type="InterPro" id="IPR002575">
    <property type="entry name" value="Aminoglycoside_PTrfase"/>
</dbReference>
<dbReference type="PANTHER" id="PTHR21310">
    <property type="entry name" value="AMINOGLYCOSIDE PHOSPHOTRANSFERASE-RELATED-RELATED"/>
    <property type="match status" value="1"/>
</dbReference>
<organism evidence="2 3">
    <name type="scientific">Gordonia rubripertincta</name>
    <name type="common">Rhodococcus corallinus</name>
    <dbReference type="NCBI Taxonomy" id="36822"/>
    <lineage>
        <taxon>Bacteria</taxon>
        <taxon>Bacillati</taxon>
        <taxon>Actinomycetota</taxon>
        <taxon>Actinomycetes</taxon>
        <taxon>Mycobacteriales</taxon>
        <taxon>Gordoniaceae</taxon>
        <taxon>Gordonia</taxon>
    </lineage>
</organism>
<dbReference type="RefSeq" id="WP_301569127.1">
    <property type="nucleotide sequence ID" value="NZ_JAPWIE010000001.1"/>
</dbReference>
<evidence type="ECO:0000313" key="2">
    <source>
        <dbReference type="EMBL" id="MCZ4548636.1"/>
    </source>
</evidence>